<evidence type="ECO:0000313" key="4">
    <source>
        <dbReference type="Proteomes" id="UP001222325"/>
    </source>
</evidence>
<feature type="region of interest" description="Disordered" evidence="1">
    <location>
        <begin position="21"/>
        <end position="52"/>
    </location>
</feature>
<feature type="region of interest" description="Disordered" evidence="1">
    <location>
        <begin position="182"/>
        <end position="250"/>
    </location>
</feature>
<keyword evidence="2" id="KW-0472">Membrane</keyword>
<evidence type="ECO:0000256" key="1">
    <source>
        <dbReference type="SAM" id="MobiDB-lite"/>
    </source>
</evidence>
<feature type="transmembrane region" description="Helical" evidence="2">
    <location>
        <begin position="76"/>
        <end position="98"/>
    </location>
</feature>
<feature type="compositionally biased region" description="Low complexity" evidence="1">
    <location>
        <begin position="42"/>
        <end position="51"/>
    </location>
</feature>
<comment type="caution">
    <text evidence="3">The sequence shown here is derived from an EMBL/GenBank/DDBJ whole genome shotgun (WGS) entry which is preliminary data.</text>
</comment>
<proteinExistence type="predicted"/>
<dbReference type="Proteomes" id="UP001222325">
    <property type="component" value="Unassembled WGS sequence"/>
</dbReference>
<dbReference type="EMBL" id="JARJCN010000011">
    <property type="protein sequence ID" value="KAJ7096693.1"/>
    <property type="molecule type" value="Genomic_DNA"/>
</dbReference>
<keyword evidence="2" id="KW-0812">Transmembrane</keyword>
<evidence type="ECO:0000256" key="2">
    <source>
        <dbReference type="SAM" id="Phobius"/>
    </source>
</evidence>
<protein>
    <submittedName>
        <fullName evidence="3">Uncharacterized protein</fullName>
    </submittedName>
</protein>
<gene>
    <name evidence="3" type="ORF">B0H15DRAFT_53257</name>
</gene>
<reference evidence="3" key="1">
    <citation type="submission" date="2023-03" db="EMBL/GenBank/DDBJ databases">
        <title>Massive genome expansion in bonnet fungi (Mycena s.s.) driven by repeated elements and novel gene families across ecological guilds.</title>
        <authorList>
            <consortium name="Lawrence Berkeley National Laboratory"/>
            <person name="Harder C.B."/>
            <person name="Miyauchi S."/>
            <person name="Viragh M."/>
            <person name="Kuo A."/>
            <person name="Thoen E."/>
            <person name="Andreopoulos B."/>
            <person name="Lu D."/>
            <person name="Skrede I."/>
            <person name="Drula E."/>
            <person name="Henrissat B."/>
            <person name="Morin E."/>
            <person name="Kohler A."/>
            <person name="Barry K."/>
            <person name="LaButti K."/>
            <person name="Morin E."/>
            <person name="Salamov A."/>
            <person name="Lipzen A."/>
            <person name="Mereny Z."/>
            <person name="Hegedus B."/>
            <person name="Baldrian P."/>
            <person name="Stursova M."/>
            <person name="Weitz H."/>
            <person name="Taylor A."/>
            <person name="Grigoriev I.V."/>
            <person name="Nagy L.G."/>
            <person name="Martin F."/>
            <person name="Kauserud H."/>
        </authorList>
    </citation>
    <scope>NUCLEOTIDE SEQUENCE</scope>
    <source>
        <strain evidence="3">CBHHK173m</strain>
    </source>
</reference>
<keyword evidence="4" id="KW-1185">Reference proteome</keyword>
<evidence type="ECO:0000313" key="3">
    <source>
        <dbReference type="EMBL" id="KAJ7096693.1"/>
    </source>
</evidence>
<sequence>MPLRLSNLRYYFASTMTAADTQPQPRANALGSSSREARESASTHSSAHTSTLTFRAEVQQATASADTSDDHFSPGAISGIVIGAFILFAILGGITRLLQKRRAPPFVMHVDPPRAPQSPPMLRNMTTISASNTLHIPGRSLASVHTDSSSSSYVYNPAPSRPYSPVMLASLAADSRLYATGTSNQNISSHGSHHSVTTLPPARLSPNDSPHAPAKRPAPPPTKSSSSSANSGGGGDCAPAPTLGSPRSPP</sequence>
<keyword evidence="2" id="KW-1133">Transmembrane helix</keyword>
<feature type="compositionally biased region" description="Polar residues" evidence="1">
    <location>
        <begin position="182"/>
        <end position="198"/>
    </location>
</feature>
<dbReference type="AlphaFoldDB" id="A0AAD6UAZ0"/>
<name>A0AAD6UAZ0_9AGAR</name>
<organism evidence="3 4">
    <name type="scientific">Mycena belliarum</name>
    <dbReference type="NCBI Taxonomy" id="1033014"/>
    <lineage>
        <taxon>Eukaryota</taxon>
        <taxon>Fungi</taxon>
        <taxon>Dikarya</taxon>
        <taxon>Basidiomycota</taxon>
        <taxon>Agaricomycotina</taxon>
        <taxon>Agaricomycetes</taxon>
        <taxon>Agaricomycetidae</taxon>
        <taxon>Agaricales</taxon>
        <taxon>Marasmiineae</taxon>
        <taxon>Mycenaceae</taxon>
        <taxon>Mycena</taxon>
    </lineage>
</organism>
<accession>A0AAD6UAZ0</accession>